<dbReference type="SMART" id="SM00326">
    <property type="entry name" value="SH3"/>
    <property type="match status" value="1"/>
</dbReference>
<dbReference type="PANTHER" id="PTHR11915">
    <property type="entry name" value="SPECTRIN/FILAMIN RELATED CYTOSKELETAL PROTEIN"/>
    <property type="match status" value="1"/>
</dbReference>
<evidence type="ECO:0000256" key="6">
    <source>
        <dbReference type="ARBA" id="ARBA00022553"/>
    </source>
</evidence>
<protein>
    <recommendedName>
        <fullName evidence="13">SH3 domain-containing protein</fullName>
    </recommendedName>
</protein>
<dbReference type="PROSITE" id="PS50002">
    <property type="entry name" value="SH3"/>
    <property type="match status" value="1"/>
</dbReference>
<feature type="coiled-coil region" evidence="12">
    <location>
        <begin position="137"/>
        <end position="171"/>
    </location>
</feature>
<evidence type="ECO:0000256" key="12">
    <source>
        <dbReference type="SAM" id="Coils"/>
    </source>
</evidence>
<dbReference type="GO" id="GO:0005856">
    <property type="term" value="C:cytoskeleton"/>
    <property type="evidence" value="ECO:0007669"/>
    <property type="project" value="UniProtKB-SubCell"/>
</dbReference>
<dbReference type="GO" id="GO:0007026">
    <property type="term" value="P:negative regulation of microtubule depolymerization"/>
    <property type="evidence" value="ECO:0007669"/>
    <property type="project" value="UniProtKB-ARBA"/>
</dbReference>
<evidence type="ECO:0000256" key="4">
    <source>
        <dbReference type="ARBA" id="ARBA00022467"/>
    </source>
</evidence>
<feature type="non-terminal residue" evidence="14">
    <location>
        <position position="1"/>
    </location>
</feature>
<dbReference type="FunFam" id="1.20.58.60:FF:000020">
    <property type="entry name" value="Spectrin alpha chain, non-erythrocytic 1"/>
    <property type="match status" value="4"/>
</dbReference>
<accession>A0A7R9KUR5</accession>
<keyword evidence="12" id="KW-0175">Coiled coil</keyword>
<feature type="domain" description="SH3" evidence="13">
    <location>
        <begin position="911"/>
        <end position="970"/>
    </location>
</feature>
<dbReference type="EMBL" id="OC861732">
    <property type="protein sequence ID" value="CAD7629661.1"/>
    <property type="molecule type" value="Genomic_DNA"/>
</dbReference>
<dbReference type="InterPro" id="IPR036028">
    <property type="entry name" value="SH3-like_dom_sf"/>
</dbReference>
<reference evidence="14" key="1">
    <citation type="submission" date="2020-11" db="EMBL/GenBank/DDBJ databases">
        <authorList>
            <person name="Tran Van P."/>
        </authorList>
    </citation>
    <scope>NUCLEOTIDE SEQUENCE</scope>
</reference>
<keyword evidence="8" id="KW-0112">Calmodulin-binding</keyword>
<dbReference type="GO" id="GO:0031594">
    <property type="term" value="C:neuromuscular junction"/>
    <property type="evidence" value="ECO:0007669"/>
    <property type="project" value="UniProtKB-ARBA"/>
</dbReference>
<keyword evidence="3 11" id="KW-0728">SH3 domain</keyword>
<dbReference type="GO" id="GO:0042062">
    <property type="term" value="P:long-term strengthening of neuromuscular junction"/>
    <property type="evidence" value="ECO:0007669"/>
    <property type="project" value="UniProtKB-ARBA"/>
</dbReference>
<dbReference type="FunFam" id="1.20.58.60:FF:000043">
    <property type="entry name" value="Spectrin alpha chain, non-erythrocytic 1"/>
    <property type="match status" value="1"/>
</dbReference>
<dbReference type="FunFam" id="1.20.58.60:FF:000017">
    <property type="entry name" value="Spectrin alpha chain, non-erythrocytic 1"/>
    <property type="match status" value="2"/>
</dbReference>
<dbReference type="FunFam" id="1.20.58.60:FF:000258">
    <property type="entry name" value="Spectrin alpha chain"/>
    <property type="match status" value="1"/>
</dbReference>
<feature type="coiled-coil region" evidence="12">
    <location>
        <begin position="876"/>
        <end position="903"/>
    </location>
</feature>
<dbReference type="Gene3D" id="1.20.58.60">
    <property type="match status" value="18"/>
</dbReference>
<keyword evidence="9" id="KW-0009">Actin-binding</keyword>
<dbReference type="SUPFAM" id="SSF50044">
    <property type="entry name" value="SH3-domain"/>
    <property type="match status" value="1"/>
</dbReference>
<dbReference type="InterPro" id="IPR035825">
    <property type="entry name" value="Alpha_Spectrin_SH3"/>
</dbReference>
<comment type="similarity">
    <text evidence="2">Belongs to the spectrin family.</text>
</comment>
<dbReference type="Pfam" id="PF00435">
    <property type="entry name" value="Spectrin"/>
    <property type="match status" value="19"/>
</dbReference>
<dbReference type="FunFam" id="1.20.58.60:FF:000037">
    <property type="entry name" value="Spectrin alpha chain non-erythrocytic 1"/>
    <property type="match status" value="1"/>
</dbReference>
<dbReference type="InterPro" id="IPR001452">
    <property type="entry name" value="SH3_domain"/>
</dbReference>
<dbReference type="OrthoDB" id="6018565at2759"/>
<evidence type="ECO:0000313" key="15">
    <source>
        <dbReference type="Proteomes" id="UP000759131"/>
    </source>
</evidence>
<dbReference type="GO" id="GO:0008017">
    <property type="term" value="F:microtubule binding"/>
    <property type="evidence" value="ECO:0007669"/>
    <property type="project" value="UniProtKB-ARBA"/>
</dbReference>
<keyword evidence="10" id="KW-0206">Cytoskeleton</keyword>
<evidence type="ECO:0000256" key="11">
    <source>
        <dbReference type="PROSITE-ProRule" id="PRU00192"/>
    </source>
</evidence>
<dbReference type="GO" id="GO:0051693">
    <property type="term" value="P:actin filament capping"/>
    <property type="evidence" value="ECO:0007669"/>
    <property type="project" value="UniProtKB-KW"/>
</dbReference>
<evidence type="ECO:0000256" key="1">
    <source>
        <dbReference type="ARBA" id="ARBA00004245"/>
    </source>
</evidence>
<dbReference type="FunFam" id="1.20.58.60:FF:000007">
    <property type="entry name" value="Spectrin alpha chain non-erythrocytic 1"/>
    <property type="match status" value="2"/>
</dbReference>
<dbReference type="Gene3D" id="2.30.30.40">
    <property type="entry name" value="SH3 Domains"/>
    <property type="match status" value="1"/>
</dbReference>
<keyword evidence="5" id="KW-0963">Cytoplasm</keyword>
<dbReference type="GO" id="GO:0016328">
    <property type="term" value="C:lateral plasma membrane"/>
    <property type="evidence" value="ECO:0007669"/>
    <property type="project" value="UniProtKB-ARBA"/>
</dbReference>
<keyword evidence="15" id="KW-1185">Reference proteome</keyword>
<dbReference type="CDD" id="cd11808">
    <property type="entry name" value="SH3_Alpha_Spectrin"/>
    <property type="match status" value="1"/>
</dbReference>
<dbReference type="FunFam" id="1.20.58.60:FF:000013">
    <property type="entry name" value="Spectrin alpha chain, non-erythrocytic 1"/>
    <property type="match status" value="1"/>
</dbReference>
<organism evidence="14">
    <name type="scientific">Medioppia subpectinata</name>
    <dbReference type="NCBI Taxonomy" id="1979941"/>
    <lineage>
        <taxon>Eukaryota</taxon>
        <taxon>Metazoa</taxon>
        <taxon>Ecdysozoa</taxon>
        <taxon>Arthropoda</taxon>
        <taxon>Chelicerata</taxon>
        <taxon>Arachnida</taxon>
        <taxon>Acari</taxon>
        <taxon>Acariformes</taxon>
        <taxon>Sarcoptiformes</taxon>
        <taxon>Oribatida</taxon>
        <taxon>Brachypylina</taxon>
        <taxon>Oppioidea</taxon>
        <taxon>Oppiidae</taxon>
        <taxon>Medioppia</taxon>
    </lineage>
</organism>
<feature type="coiled-coil region" evidence="12">
    <location>
        <begin position="243"/>
        <end position="270"/>
    </location>
</feature>
<evidence type="ECO:0000256" key="10">
    <source>
        <dbReference type="ARBA" id="ARBA00023212"/>
    </source>
</evidence>
<evidence type="ECO:0000259" key="13">
    <source>
        <dbReference type="PROSITE" id="PS50002"/>
    </source>
</evidence>
<dbReference type="Proteomes" id="UP000759131">
    <property type="component" value="Unassembled WGS sequence"/>
</dbReference>
<dbReference type="SMART" id="SM00150">
    <property type="entry name" value="SPEC"/>
    <property type="match status" value="18"/>
</dbReference>
<evidence type="ECO:0000256" key="8">
    <source>
        <dbReference type="ARBA" id="ARBA00022860"/>
    </source>
</evidence>
<dbReference type="InterPro" id="IPR018159">
    <property type="entry name" value="Spectrin/alpha-actinin"/>
</dbReference>
<dbReference type="GO" id="GO:0005516">
    <property type="term" value="F:calmodulin binding"/>
    <property type="evidence" value="ECO:0007669"/>
    <property type="project" value="UniProtKB-KW"/>
</dbReference>
<dbReference type="FunFam" id="2.30.30.40:FF:000154">
    <property type="entry name" value="Alpha spectrin, isoform C"/>
    <property type="match status" value="1"/>
</dbReference>
<dbReference type="FunFam" id="1.20.58.60:FF:000006">
    <property type="entry name" value="Spectrin alpha chain, non-erythrocytic 1"/>
    <property type="match status" value="2"/>
</dbReference>
<dbReference type="InterPro" id="IPR002017">
    <property type="entry name" value="Spectrin_repeat"/>
</dbReference>
<proteinExistence type="inferred from homology"/>
<dbReference type="Pfam" id="PF00018">
    <property type="entry name" value="SH3_1"/>
    <property type="match status" value="1"/>
</dbReference>
<evidence type="ECO:0000313" key="14">
    <source>
        <dbReference type="EMBL" id="CAD7629661.1"/>
    </source>
</evidence>
<sequence length="2034" mass="234275">YFKRDADELESWINEKLQTASDESYRDPTNLQAKIQKHQAFEAEVAAHSNAIVHLDQIGYEMINQQHFATDVIRHRLDELHRLWELLLSKLADKGLKLQQALVLVQFQRQCDEVMFWIKDKEQLVATDEIGQDLEHVELLQRKFDEFQKDMASQESRIVDVNEQADQLIRDQHPELELVVKRKDELNESWQRLRQLTLLRQEKLFGAHEIQRFNRDANETIAWITEKDVVLSSDDYGRDLVSVQTLQRKHEGIERDLAALSDKVDTLGQEAHRLCGIHEDLADQTRAKHSEIVSTWEQLKSKALDRRRRLDESYLLHQFLADFRDLISWVHDMKAIISADELAKDVAGAEALLERHQEHWGEIDARADSFRVSGEAGHRLLEQNISRDEVNEKLIQLSNEKQSRILYEQCMDLQLFYRDTEQADTWMAKQEAFLANEDLGDSLDSVEALIKKHEDFEKSLAAQEEKIKALDEFATKLIEGQHYATDDVAQRRGALLERRNALLERSAVRRSMLEDSYRLQQFERDCDETKGWITEKLKTATDESYLDPTNLNGKLQKHQNFEQELNANKSRIDEITTVGKELIDNRHYAAPKIEERITQISELWQSLVESAEGKGSKLAEAAAQQQFNRGVEDIELWLTEIEGQLGSEDYGRDLTSVQNLLKKQALLEADVLSHQDRIDGVVIQANQFIEGGHFDAEAIQTKQNALTERYKTLQTPMKARRDRLNDALRVQQLFRDLEDEESWIREKEPIAASTNRGRDLIGVQNLIKKHQAVLAEINNHEHRIRSVCQSAEDMIREGHFASEEIQKRVYGLNDRWHSLKDKANQRKQDLEDSLQAHQYFADANEAESWMREKEPIVGSYDFGKDEDSTEALLKKHEALLADLDAFSNTIQALREQAGNCKQQEQPTVDQGGKECVMALFDYLETSPREVSMKKGDVLTLLNSNNKDWWKVEVNDRQGFVPAAYVKKIEAVLSASQQHLAHQNSIGARQTQIEAQYDNLLALGRERKGKLEESCKAYQLVREAAELAQWIKDKEQVAAVHEVGDDLEQVEVFQKKFDDFMGDLRANEVRLAEMNEIATQLSSLGQTEAAVKITQQVDELNQKWTHLQEVTQERAQQLGSAHEVQRFHRDVDETKDWIQEKDDALNNDDYGHDLRSVQTLQRKHEGLERDLAALGDKIKQLDETASRLMQTHPESADQTFEKQREINDDWSQLTAKANARKEKLFSSYDLQTFLADYRDLMSWINSMMTLVSSEELANDVTGAEALLERHQEHRTEIDARAGPFQQFEIFGQHLLQSGHYASGEVEGKLDQMSRAREELERAWIARRAKLDQCLELMLFYRDCEQAENWMASREAFLSSDDMGGDNVESLIKKHEDFDKAISAQEEKIGALTGLAQQLIDSEHYASPSIEDKKSQVLNRWRHLKEALIEKRSKLGESQTLQQFSRDADEVENWIAEKLQMAMDESYKDPANIQSKHQKHQAFEAELAANKDRIQSVLAMGDNLIKNRKCAGSEEAVQQRLTSIAEQWTHLSQKTTEKSLKLKEANKQRTFNAAVKDIDFWLGEVEGLLKSEDSGKDLASVQNLIKKHQLVEADIQAHEDRIRDMNGLADSLIESGQFDTVTIQEKRSSINERYERVKTLATYRRTRLNEANTLHQFFRDIADEESWIKEKKLLVNSDDYGRDLTGVQNLRKKHKRLEAELGSHEPSIQAVQDAGQKLMVESNLGVPEIEQRLQALEQNWHDLKRMATLRGNKLEESLVFQQFLAKVEEEEAWISEKHQLLSIEDYGDTMAAVQGLLKKHDAFEADFAVHRERCADIINAGQQLVAEGNHHSDGIQQRLQQLSTRLDALDGSARRRKGKLLDNSAYLQFMWKADVVESWIADKEVQVRSDDYGRDLSSVSTLLTKQETFDAGLAAFEQEGIQSITQLKDQLTASNHNQTSAISKRHDDVMSRWHNLLGASEARKQRLLRMQDQFKQIEDLFLTFAKKASAFNSWFENAEEDLTDPVRCNSIEEIRALREAHQQFQQSLSGAQNDFE</sequence>
<dbReference type="PRINTS" id="PR01887">
    <property type="entry name" value="SPECTRNALPHA"/>
</dbReference>
<evidence type="ECO:0000256" key="5">
    <source>
        <dbReference type="ARBA" id="ARBA00022490"/>
    </source>
</evidence>
<dbReference type="GO" id="GO:0045170">
    <property type="term" value="C:spectrosome"/>
    <property type="evidence" value="ECO:0007669"/>
    <property type="project" value="UniProtKB-ARBA"/>
</dbReference>
<dbReference type="GO" id="GO:0045169">
    <property type="term" value="C:fusome"/>
    <property type="evidence" value="ECO:0007669"/>
    <property type="project" value="UniProtKB-ARBA"/>
</dbReference>
<name>A0A7R9KUR5_9ACAR</name>
<evidence type="ECO:0000256" key="7">
    <source>
        <dbReference type="ARBA" id="ARBA00022737"/>
    </source>
</evidence>
<dbReference type="GO" id="GO:0048790">
    <property type="term" value="P:maintenance of presynaptic active zone structure"/>
    <property type="evidence" value="ECO:0007669"/>
    <property type="project" value="UniProtKB-ARBA"/>
</dbReference>
<feature type="non-terminal residue" evidence="14">
    <location>
        <position position="2034"/>
    </location>
</feature>
<dbReference type="GO" id="GO:0016199">
    <property type="term" value="P:axon midline choice point recognition"/>
    <property type="evidence" value="ECO:0007669"/>
    <property type="project" value="UniProtKB-ARBA"/>
</dbReference>
<keyword evidence="6" id="KW-0597">Phosphoprotein</keyword>
<dbReference type="SUPFAM" id="SSF46966">
    <property type="entry name" value="Spectrin repeat"/>
    <property type="match status" value="14"/>
</dbReference>
<comment type="subcellular location">
    <subcellularLocation>
        <location evidence="1">Cytoplasm</location>
        <location evidence="1">Cytoskeleton</location>
    </subcellularLocation>
</comment>
<evidence type="ECO:0000256" key="2">
    <source>
        <dbReference type="ARBA" id="ARBA00006826"/>
    </source>
</evidence>
<keyword evidence="7" id="KW-0677">Repeat</keyword>
<gene>
    <name evidence="14" type="ORF">OSB1V03_LOCUS10076</name>
</gene>
<dbReference type="CDD" id="cd00176">
    <property type="entry name" value="SPEC"/>
    <property type="match status" value="10"/>
</dbReference>
<dbReference type="FunFam" id="1.20.58.60:FF:000340">
    <property type="entry name" value="Spectrin beta chain"/>
    <property type="match status" value="1"/>
</dbReference>
<feature type="coiled-coil region" evidence="12">
    <location>
        <begin position="1156"/>
        <end position="1190"/>
    </location>
</feature>
<dbReference type="GO" id="GO:0003779">
    <property type="term" value="F:actin binding"/>
    <property type="evidence" value="ECO:0007669"/>
    <property type="project" value="UniProtKB-KW"/>
</dbReference>
<dbReference type="EMBL" id="CAJPIZ010007157">
    <property type="protein sequence ID" value="CAG2110091.1"/>
    <property type="molecule type" value="Genomic_DNA"/>
</dbReference>
<evidence type="ECO:0000256" key="9">
    <source>
        <dbReference type="ARBA" id="ARBA00023203"/>
    </source>
</evidence>
<evidence type="ECO:0000256" key="3">
    <source>
        <dbReference type="ARBA" id="ARBA00022443"/>
    </source>
</evidence>
<keyword evidence="4" id="KW-0117">Actin capping</keyword>